<dbReference type="GO" id="GO:0005737">
    <property type="term" value="C:cytoplasm"/>
    <property type="evidence" value="ECO:0007669"/>
    <property type="project" value="TreeGrafter"/>
</dbReference>
<feature type="chain" id="PRO_5038579572" description="Peptide methionine sulfoxide reductase MsrA" evidence="6">
    <location>
        <begin position="28"/>
        <end position="510"/>
    </location>
</feature>
<dbReference type="Gene3D" id="3.30.1060.10">
    <property type="entry name" value="Peptide methionine sulphoxide reductase MsrA"/>
    <property type="match status" value="1"/>
</dbReference>
<evidence type="ECO:0000313" key="10">
    <source>
        <dbReference type="Proteomes" id="UP000824123"/>
    </source>
</evidence>
<evidence type="ECO:0000259" key="7">
    <source>
        <dbReference type="Pfam" id="PF01625"/>
    </source>
</evidence>
<accession>A0A9D1LQN8</accession>
<dbReference type="PANTHER" id="PTHR42799:SF2">
    <property type="entry name" value="MITOCHONDRIAL PEPTIDE METHIONINE SULFOXIDE REDUCTASE"/>
    <property type="match status" value="1"/>
</dbReference>
<dbReference type="AlphaFoldDB" id="A0A9D1LQN8"/>
<dbReference type="NCBIfam" id="TIGR00401">
    <property type="entry name" value="msrA"/>
    <property type="match status" value="1"/>
</dbReference>
<gene>
    <name evidence="4 9" type="primary">msrA</name>
    <name evidence="9" type="ORF">IAC59_03250</name>
</gene>
<evidence type="ECO:0000256" key="4">
    <source>
        <dbReference type="HAMAP-Rule" id="MF_01401"/>
    </source>
</evidence>
<evidence type="ECO:0000259" key="8">
    <source>
        <dbReference type="Pfam" id="PF02557"/>
    </source>
</evidence>
<reference evidence="9" key="1">
    <citation type="submission" date="2020-10" db="EMBL/GenBank/DDBJ databases">
        <authorList>
            <person name="Gilroy R."/>
        </authorList>
    </citation>
    <scope>NUCLEOTIDE SEQUENCE</scope>
    <source>
        <strain evidence="9">ChiSxjej2B14-8506</strain>
    </source>
</reference>
<comment type="caution">
    <text evidence="9">The sequence shown here is derived from an EMBL/GenBank/DDBJ whole genome shotgun (WGS) entry which is preliminary data.</text>
</comment>
<evidence type="ECO:0000313" key="9">
    <source>
        <dbReference type="EMBL" id="HIU46258.1"/>
    </source>
</evidence>
<dbReference type="SUPFAM" id="SSF55068">
    <property type="entry name" value="Peptide methionine sulfoxide reductase"/>
    <property type="match status" value="1"/>
</dbReference>
<reference evidence="9" key="2">
    <citation type="journal article" date="2021" name="PeerJ">
        <title>Extensive microbial diversity within the chicken gut microbiome revealed by metagenomics and culture.</title>
        <authorList>
            <person name="Gilroy R."/>
            <person name="Ravi A."/>
            <person name="Getino M."/>
            <person name="Pursley I."/>
            <person name="Horton D.L."/>
            <person name="Alikhan N.F."/>
            <person name="Baker D."/>
            <person name="Gharbi K."/>
            <person name="Hall N."/>
            <person name="Watson M."/>
            <person name="Adriaenssens E.M."/>
            <person name="Foster-Nyarko E."/>
            <person name="Jarju S."/>
            <person name="Secka A."/>
            <person name="Antonio M."/>
            <person name="Oren A."/>
            <person name="Chaudhuri R.R."/>
            <person name="La Ragione R."/>
            <person name="Hildebrand F."/>
            <person name="Pallen M.J."/>
        </authorList>
    </citation>
    <scope>NUCLEOTIDE SEQUENCE</scope>
    <source>
        <strain evidence="9">ChiSxjej2B14-8506</strain>
    </source>
</reference>
<evidence type="ECO:0000256" key="1">
    <source>
        <dbReference type="ARBA" id="ARBA00023002"/>
    </source>
</evidence>
<comment type="catalytic activity">
    <reaction evidence="2 4">
        <text>L-methionyl-[protein] + [thioredoxin]-disulfide + H2O = L-methionyl-(S)-S-oxide-[protein] + [thioredoxin]-dithiol</text>
        <dbReference type="Rhea" id="RHEA:14217"/>
        <dbReference type="Rhea" id="RHEA-COMP:10698"/>
        <dbReference type="Rhea" id="RHEA-COMP:10700"/>
        <dbReference type="Rhea" id="RHEA-COMP:12313"/>
        <dbReference type="Rhea" id="RHEA-COMP:12315"/>
        <dbReference type="ChEBI" id="CHEBI:15377"/>
        <dbReference type="ChEBI" id="CHEBI:16044"/>
        <dbReference type="ChEBI" id="CHEBI:29950"/>
        <dbReference type="ChEBI" id="CHEBI:44120"/>
        <dbReference type="ChEBI" id="CHEBI:50058"/>
        <dbReference type="EC" id="1.8.4.11"/>
    </reaction>
</comment>
<sequence>MIESRALRRRIICLMLALILAALPAIAGARALYPGATPTTEYTALDDQRKAQIPLVNYAHTLPDDFTLPQVKGRAQGDYAVAGGFSPLVNLYEQRHSFRLAGSDIWLCQHVYAAMERMFAAAEAEGMNGFIITSGYRSRERQQEIYAETEPGLAATPGASEHETGLSFDVTAYSDNGDFGSTPQYAWLIANCWQYGFILRYPAGTQDITGITGESWHFRYVGQDAAQEILARDITLEQYLEGVTLEPLSTAGVWASYEAGPAAAAEPTLQPADQANSGSTALPAEPTPQPAATPEPPPATPWPTVSVTREPAQVHTFELEGTQMQFTDDTYAPRDGEAVIYIAGGCFWGLEKLMQSLDGVTAATNGYANGTVPAPDYRRVCAGETGHRETVRIEYDPERISLDDLLYAYFEVIDPELVDRQGHDIGSQYQAGIYYIDEAARDTVQRVADDKRAQYPNFAVEIAPLSCFYAAEEYHQDYLDKNPGGYCHIPFADIRRIADELNRRSPDAPQ</sequence>
<feature type="compositionally biased region" description="Pro residues" evidence="5">
    <location>
        <begin position="285"/>
        <end position="301"/>
    </location>
</feature>
<dbReference type="HAMAP" id="MF_01401">
    <property type="entry name" value="MsrA"/>
    <property type="match status" value="1"/>
</dbReference>
<dbReference type="Gene3D" id="3.30.1380.10">
    <property type="match status" value="1"/>
</dbReference>
<feature type="domain" description="Peptide methionine sulphoxide reductase MsrA" evidence="7">
    <location>
        <begin position="340"/>
        <end position="488"/>
    </location>
</feature>
<dbReference type="InterPro" id="IPR002569">
    <property type="entry name" value="Met_Sox_Rdtase_MsrA_dom"/>
</dbReference>
<feature type="active site" evidence="4">
    <location>
        <position position="346"/>
    </location>
</feature>
<dbReference type="InterPro" id="IPR050162">
    <property type="entry name" value="MsrA_MetSO_reductase"/>
</dbReference>
<dbReference type="SUPFAM" id="SSF55166">
    <property type="entry name" value="Hedgehog/DD-peptidase"/>
    <property type="match status" value="1"/>
</dbReference>
<dbReference type="InterPro" id="IPR009045">
    <property type="entry name" value="Zn_M74/Hedgehog-like"/>
</dbReference>
<evidence type="ECO:0000256" key="6">
    <source>
        <dbReference type="SAM" id="SignalP"/>
    </source>
</evidence>
<feature type="domain" description="D-alanyl-D-alanine carboxypeptidase-like core" evidence="8">
    <location>
        <begin position="106"/>
        <end position="222"/>
    </location>
</feature>
<dbReference type="EC" id="1.8.4.11" evidence="4"/>
<dbReference type="Proteomes" id="UP000824123">
    <property type="component" value="Unassembled WGS sequence"/>
</dbReference>
<dbReference type="GO" id="GO:0008233">
    <property type="term" value="F:peptidase activity"/>
    <property type="evidence" value="ECO:0007669"/>
    <property type="project" value="InterPro"/>
</dbReference>
<evidence type="ECO:0000256" key="3">
    <source>
        <dbReference type="ARBA" id="ARBA00048782"/>
    </source>
</evidence>
<dbReference type="InterPro" id="IPR036509">
    <property type="entry name" value="Met_Sox_Rdtase_MsrA_sf"/>
</dbReference>
<protein>
    <recommendedName>
        <fullName evidence="4">Peptide methionine sulfoxide reductase MsrA</fullName>
        <shortName evidence="4">Protein-methionine-S-oxide reductase</shortName>
        <ecNumber evidence="4">1.8.4.11</ecNumber>
    </recommendedName>
    <alternativeName>
        <fullName evidence="4">Peptide-methionine (S)-S-oxide reductase</fullName>
        <shortName evidence="4">Peptide Met(O) reductase</shortName>
    </alternativeName>
</protein>
<organism evidence="9 10">
    <name type="scientific">Candidatus Fimadaptatus faecigallinarum</name>
    <dbReference type="NCBI Taxonomy" id="2840814"/>
    <lineage>
        <taxon>Bacteria</taxon>
        <taxon>Bacillati</taxon>
        <taxon>Bacillota</taxon>
        <taxon>Clostridia</taxon>
        <taxon>Eubacteriales</taxon>
        <taxon>Candidatus Fimadaptatus</taxon>
    </lineage>
</organism>
<dbReference type="CDD" id="cd14852">
    <property type="entry name" value="LD-carboxypeptidase"/>
    <property type="match status" value="1"/>
</dbReference>
<name>A0A9D1LQN8_9FIRM</name>
<dbReference type="InterPro" id="IPR003709">
    <property type="entry name" value="VanY-like_core_dom"/>
</dbReference>
<dbReference type="GO" id="GO:0034599">
    <property type="term" value="P:cellular response to oxidative stress"/>
    <property type="evidence" value="ECO:0007669"/>
    <property type="project" value="TreeGrafter"/>
</dbReference>
<comment type="function">
    <text evidence="4">Has an important function as a repair enzyme for proteins that have been inactivated by oxidation. Catalyzes the reversible oxidation-reduction of methionine sulfoxide in proteins to methionine.</text>
</comment>
<evidence type="ECO:0000256" key="5">
    <source>
        <dbReference type="SAM" id="MobiDB-lite"/>
    </source>
</evidence>
<dbReference type="GO" id="GO:0008113">
    <property type="term" value="F:peptide-methionine (S)-S-oxide reductase activity"/>
    <property type="evidence" value="ECO:0007669"/>
    <property type="project" value="UniProtKB-UniRule"/>
</dbReference>
<feature type="region of interest" description="Disordered" evidence="5">
    <location>
        <begin position="264"/>
        <end position="305"/>
    </location>
</feature>
<keyword evidence="1 4" id="KW-0560">Oxidoreductase</keyword>
<evidence type="ECO:0000256" key="2">
    <source>
        <dbReference type="ARBA" id="ARBA00047806"/>
    </source>
</evidence>
<dbReference type="Pfam" id="PF01625">
    <property type="entry name" value="PMSR"/>
    <property type="match status" value="1"/>
</dbReference>
<comment type="catalytic activity">
    <reaction evidence="3 4">
        <text>[thioredoxin]-disulfide + L-methionine + H2O = L-methionine (S)-S-oxide + [thioredoxin]-dithiol</text>
        <dbReference type="Rhea" id="RHEA:19993"/>
        <dbReference type="Rhea" id="RHEA-COMP:10698"/>
        <dbReference type="Rhea" id="RHEA-COMP:10700"/>
        <dbReference type="ChEBI" id="CHEBI:15377"/>
        <dbReference type="ChEBI" id="CHEBI:29950"/>
        <dbReference type="ChEBI" id="CHEBI:50058"/>
        <dbReference type="ChEBI" id="CHEBI:57844"/>
        <dbReference type="ChEBI" id="CHEBI:58772"/>
        <dbReference type="EC" id="1.8.4.11"/>
    </reaction>
</comment>
<comment type="similarity">
    <text evidence="4">Belongs to the MsrA Met sulfoxide reductase family.</text>
</comment>
<dbReference type="InterPro" id="IPR058193">
    <property type="entry name" value="VanY/YodJ_core_dom"/>
</dbReference>
<dbReference type="GO" id="GO:0006508">
    <property type="term" value="P:proteolysis"/>
    <property type="evidence" value="ECO:0007669"/>
    <property type="project" value="InterPro"/>
</dbReference>
<dbReference type="EMBL" id="DVNK01000025">
    <property type="protein sequence ID" value="HIU46258.1"/>
    <property type="molecule type" value="Genomic_DNA"/>
</dbReference>
<dbReference type="Pfam" id="PF02557">
    <property type="entry name" value="VanY"/>
    <property type="match status" value="1"/>
</dbReference>
<feature type="signal peptide" evidence="6">
    <location>
        <begin position="1"/>
        <end position="27"/>
    </location>
</feature>
<proteinExistence type="inferred from homology"/>
<keyword evidence="6" id="KW-0732">Signal</keyword>
<dbReference type="PANTHER" id="PTHR42799">
    <property type="entry name" value="MITOCHONDRIAL PEPTIDE METHIONINE SULFOXIDE REDUCTASE"/>
    <property type="match status" value="1"/>
</dbReference>